<evidence type="ECO:0000313" key="2">
    <source>
        <dbReference type="Proteomes" id="UP001139981"/>
    </source>
</evidence>
<gene>
    <name evidence="1" type="ORF">IWW38_001029</name>
</gene>
<reference evidence="1" key="1">
    <citation type="submission" date="2022-07" db="EMBL/GenBank/DDBJ databases">
        <title>Phylogenomic reconstructions and comparative analyses of Kickxellomycotina fungi.</title>
        <authorList>
            <person name="Reynolds N.K."/>
            <person name="Stajich J.E."/>
            <person name="Barry K."/>
            <person name="Grigoriev I.V."/>
            <person name="Crous P."/>
            <person name="Smith M.E."/>
        </authorList>
    </citation>
    <scope>NUCLEOTIDE SEQUENCE</scope>
    <source>
        <strain evidence="1">CBS 190363</strain>
    </source>
</reference>
<name>A0ACC1M716_9FUNG</name>
<protein>
    <submittedName>
        <fullName evidence="1">Uncharacterized protein</fullName>
    </submittedName>
</protein>
<comment type="caution">
    <text evidence="1">The sequence shown here is derived from an EMBL/GenBank/DDBJ whole genome shotgun (WGS) entry which is preliminary data.</text>
</comment>
<keyword evidence="2" id="KW-1185">Reference proteome</keyword>
<evidence type="ECO:0000313" key="1">
    <source>
        <dbReference type="EMBL" id="KAJ2899320.1"/>
    </source>
</evidence>
<organism evidence="1 2">
    <name type="scientific">Coemansia aciculifera</name>
    <dbReference type="NCBI Taxonomy" id="417176"/>
    <lineage>
        <taxon>Eukaryota</taxon>
        <taxon>Fungi</taxon>
        <taxon>Fungi incertae sedis</taxon>
        <taxon>Zoopagomycota</taxon>
        <taxon>Kickxellomycotina</taxon>
        <taxon>Kickxellomycetes</taxon>
        <taxon>Kickxellales</taxon>
        <taxon>Kickxellaceae</taxon>
        <taxon>Coemansia</taxon>
    </lineage>
</organism>
<sequence>MSEYEYKEEEYYVVAALPDDALKNAYSTSNKASGESESLQPHYSIVDIESDRPLLELEGAIFQGTNDELLGTGLFFDSGPVDSADPAKPSADLVAKTSRVIIFRPVAISRK</sequence>
<dbReference type="Proteomes" id="UP001139981">
    <property type="component" value="Unassembled WGS sequence"/>
</dbReference>
<proteinExistence type="predicted"/>
<accession>A0ACC1M716</accession>
<dbReference type="EMBL" id="JANBVB010000030">
    <property type="protein sequence ID" value="KAJ2899320.1"/>
    <property type="molecule type" value="Genomic_DNA"/>
</dbReference>